<dbReference type="Pfam" id="PF00975">
    <property type="entry name" value="Thioesterase"/>
    <property type="match status" value="1"/>
</dbReference>
<dbReference type="KEGG" id="fper:ACH24_06260"/>
<protein>
    <recommendedName>
        <fullName evidence="1">Thioesterase domain-containing protein</fullName>
    </recommendedName>
</protein>
<dbReference type="SUPFAM" id="SSF53474">
    <property type="entry name" value="alpha/beta-Hydrolases"/>
    <property type="match status" value="1"/>
</dbReference>
<dbReference type="RefSeq" id="WP_064461600.1">
    <property type="nucleotide sequence ID" value="NZ_CP012505.1"/>
</dbReference>
<gene>
    <name evidence="2" type="ORF">ACH24_06260</name>
</gene>
<feature type="domain" description="Thioesterase" evidence="1">
    <location>
        <begin position="3"/>
        <end position="96"/>
    </location>
</feature>
<dbReference type="Gene3D" id="3.40.50.1820">
    <property type="entry name" value="alpha/beta hydrolase"/>
    <property type="match status" value="1"/>
</dbReference>
<dbReference type="InterPro" id="IPR001031">
    <property type="entry name" value="Thioesterase"/>
</dbReference>
<evidence type="ECO:0000259" key="1">
    <source>
        <dbReference type="Pfam" id="PF00975"/>
    </source>
</evidence>
<name>A0AAC8VF52_9GAMM</name>
<dbReference type="InterPro" id="IPR029058">
    <property type="entry name" value="AB_hydrolase_fold"/>
</dbReference>
<reference evidence="2 3" key="1">
    <citation type="journal article" date="2016" name="Int. J. Syst. Evol. Microbiol.">
        <title>Reclassification of Wolbachia persica as Francisella persica comb. nov. and emended description of the family Francisellaceae.</title>
        <authorList>
            <person name="Larson M.A."/>
            <person name="Nalbantoglu U."/>
            <person name="Sayood K."/>
            <person name="Zentz E.B."/>
            <person name="Cer R.Z."/>
            <person name="Iwen P.C."/>
            <person name="Francesconi S.C."/>
            <person name="Bishop-Lilly K.A."/>
            <person name="Mokashi V.P."/>
            <person name="Sjostedt A."/>
            <person name="Hinrichs S.H."/>
        </authorList>
    </citation>
    <scope>NUCLEOTIDE SEQUENCE [LARGE SCALE GENOMIC DNA]</scope>
    <source>
        <strain evidence="2 3">FSC845</strain>
    </source>
</reference>
<accession>A0AAC8VF52</accession>
<organism evidence="2 3">
    <name type="scientific">Francisella persica ATCC VR-331</name>
    <dbReference type="NCBI Taxonomy" id="1086726"/>
    <lineage>
        <taxon>Bacteria</taxon>
        <taxon>Pseudomonadati</taxon>
        <taxon>Pseudomonadota</taxon>
        <taxon>Gammaproteobacteria</taxon>
        <taxon>Thiotrichales</taxon>
        <taxon>Francisellaceae</taxon>
        <taxon>Francisella</taxon>
    </lineage>
</organism>
<evidence type="ECO:0000313" key="2">
    <source>
        <dbReference type="EMBL" id="ALB02182.1"/>
    </source>
</evidence>
<dbReference type="AlphaFoldDB" id="A0AAC8VF52"/>
<proteinExistence type="predicted"/>
<keyword evidence="3" id="KW-1185">Reference proteome</keyword>
<sequence length="276" mass="31963">MIFIHPAFGGCEMYQDFIDRLANDYNCIGIDNYNIYNKDKIDNLSKLSSFYINQLNLSKDETVYMFGWSLGGVIAVEMAYQLEIQGFKNIKAIILDSHFSTGRVFEHHPQFDPNKGGKIIDEVIKKIVSNFDQKHIDRVLSAKDTEFKLGQSTPTGRLKHTEICFFRAMDNPGYKIKDNNLSKYSKNFGFIPITGDHMQLMPQIIKNWHNYQRSFTDFDFSLHYQPIQMRKNAILRLINTYKKTTLSIFCTTIIVSSAYILEVFDFVIEQAVLVLA</sequence>
<evidence type="ECO:0000313" key="3">
    <source>
        <dbReference type="Proteomes" id="UP000242800"/>
    </source>
</evidence>
<dbReference type="Proteomes" id="UP000242800">
    <property type="component" value="Chromosome"/>
</dbReference>
<dbReference type="EMBL" id="CP012505">
    <property type="protein sequence ID" value="ALB02182.1"/>
    <property type="molecule type" value="Genomic_DNA"/>
</dbReference>